<dbReference type="Proteomes" id="UP000323300">
    <property type="component" value="Unassembled WGS sequence"/>
</dbReference>
<keyword evidence="2" id="KW-1185">Reference proteome</keyword>
<dbReference type="RefSeq" id="WP_149757719.1">
    <property type="nucleotide sequence ID" value="NZ_BSPE01000002.1"/>
</dbReference>
<accession>A0A1I3VEN2</accession>
<sequence length="91" mass="10530">MSDETNKRLDAIAKSIIRVNDNQELLLARVVGMQGQMDGMQLELENLRSDFSAFRAEVNGQFQRLRTEVRGYRDEMRKTNGAIIKRIETLE</sequence>
<proteinExistence type="predicted"/>
<reference evidence="1 2" key="1">
    <citation type="submission" date="2016-10" db="EMBL/GenBank/DDBJ databases">
        <authorList>
            <person name="Varghese N."/>
            <person name="Submissions S."/>
        </authorList>
    </citation>
    <scope>NUCLEOTIDE SEQUENCE [LARGE SCALE GENOMIC DNA]</scope>
    <source>
        <strain evidence="1 2">DSM 21822</strain>
    </source>
</reference>
<organism evidence="1 2">
    <name type="scientific">Neomesorhizobium albiziae</name>
    <dbReference type="NCBI Taxonomy" id="335020"/>
    <lineage>
        <taxon>Bacteria</taxon>
        <taxon>Pseudomonadati</taxon>
        <taxon>Pseudomonadota</taxon>
        <taxon>Alphaproteobacteria</taxon>
        <taxon>Hyphomicrobiales</taxon>
        <taxon>Phyllobacteriaceae</taxon>
        <taxon>Neomesorhizobium</taxon>
    </lineage>
</organism>
<dbReference type="EMBL" id="FOSL01000001">
    <property type="protein sequence ID" value="SFJ93600.1"/>
    <property type="molecule type" value="Genomic_DNA"/>
</dbReference>
<gene>
    <name evidence="1" type="ORF">SAMN04488498_101394</name>
</gene>
<name>A0A1I3VEN2_9HYPH</name>
<dbReference type="Gene3D" id="1.20.58.130">
    <property type="match status" value="1"/>
</dbReference>
<evidence type="ECO:0000313" key="2">
    <source>
        <dbReference type="Proteomes" id="UP000323300"/>
    </source>
</evidence>
<protein>
    <submittedName>
        <fullName evidence="1">Uncharacterized protein</fullName>
    </submittedName>
</protein>
<evidence type="ECO:0000313" key="1">
    <source>
        <dbReference type="EMBL" id="SFJ93600.1"/>
    </source>
</evidence>
<dbReference type="AlphaFoldDB" id="A0A1I3VEN2"/>